<dbReference type="Pfam" id="PF03567">
    <property type="entry name" value="Sulfotransfer_2"/>
    <property type="match status" value="1"/>
</dbReference>
<dbReference type="GO" id="GO:1902884">
    <property type="term" value="P:positive regulation of response to oxidative stress"/>
    <property type="evidence" value="ECO:0007669"/>
    <property type="project" value="InterPro"/>
</dbReference>
<dbReference type="EMBL" id="JAUCMV010000004">
    <property type="protein sequence ID" value="KAK0401911.1"/>
    <property type="molecule type" value="Genomic_DNA"/>
</dbReference>
<keyword evidence="2" id="KW-1185">Reference proteome</keyword>
<dbReference type="PANTHER" id="PTHR22900:SF5">
    <property type="entry name" value="PROTEIN CBG14245"/>
    <property type="match status" value="1"/>
</dbReference>
<dbReference type="Proteomes" id="UP001175271">
    <property type="component" value="Unassembled WGS sequence"/>
</dbReference>
<evidence type="ECO:0000313" key="2">
    <source>
        <dbReference type="Proteomes" id="UP001175271"/>
    </source>
</evidence>
<reference evidence="1" key="1">
    <citation type="submission" date="2023-06" db="EMBL/GenBank/DDBJ databases">
        <title>Genomic analysis of the entomopathogenic nematode Steinernema hermaphroditum.</title>
        <authorList>
            <person name="Schwarz E.M."/>
            <person name="Heppert J.K."/>
            <person name="Baniya A."/>
            <person name="Schwartz H.T."/>
            <person name="Tan C.-H."/>
            <person name="Antoshechkin I."/>
            <person name="Sternberg P.W."/>
            <person name="Goodrich-Blair H."/>
            <person name="Dillman A.R."/>
        </authorList>
    </citation>
    <scope>NUCLEOTIDE SEQUENCE</scope>
    <source>
        <strain evidence="1">PS9179</strain>
        <tissue evidence="1">Whole animal</tissue>
    </source>
</reference>
<dbReference type="GO" id="GO:0016020">
    <property type="term" value="C:membrane"/>
    <property type="evidence" value="ECO:0007669"/>
    <property type="project" value="InterPro"/>
</dbReference>
<proteinExistence type="predicted"/>
<dbReference type="InterPro" id="IPR005331">
    <property type="entry name" value="Sulfotransferase"/>
</dbReference>
<dbReference type="AlphaFoldDB" id="A0AA39LL98"/>
<sequence>MQCNNDDLGNVTSGENATTLAHLPPFFNLDTYIRQVLKYKTAVCQIPKNMSTVITAIFCFLYDSQSFISSNRTIKTESFIGRFCEHKNEHLSVESLVQETNTTLNEWIMLLIVRDPLDRFISGFLDKCVLNTIGKNIKDNCYGCGKDIACVLKMLYDHALLFVTTPEEERRNVINIEDYHFFPQNWFCSMGQHKSNYKILKYQSDKAGKAATLQEIFNIFKERNVPQDEITAVMSQTAVYNNHTTVNTYDREFYHDIITSRSDLLQLVHKIYYHDYELFGYEFNYTDIREEMLRRPSKKQDC</sequence>
<dbReference type="GO" id="GO:0047756">
    <property type="term" value="F:chondroitin 4-sulfotransferase activity"/>
    <property type="evidence" value="ECO:0007669"/>
    <property type="project" value="InterPro"/>
</dbReference>
<dbReference type="PANTHER" id="PTHR22900">
    <property type="entry name" value="PROTEIN CBG14245-RELATED"/>
    <property type="match status" value="1"/>
</dbReference>
<comment type="caution">
    <text evidence="1">The sequence shown here is derived from an EMBL/GenBank/DDBJ whole genome shotgun (WGS) entry which is preliminary data.</text>
</comment>
<dbReference type="GO" id="GO:0050650">
    <property type="term" value="P:chondroitin sulfate proteoglycan biosynthetic process"/>
    <property type="evidence" value="ECO:0007669"/>
    <property type="project" value="InterPro"/>
</dbReference>
<gene>
    <name evidence="1" type="ORF">QR680_016046</name>
</gene>
<accession>A0AA39LL98</accession>
<evidence type="ECO:0008006" key="3">
    <source>
        <dbReference type="Google" id="ProtNLM"/>
    </source>
</evidence>
<name>A0AA39LL98_9BILA</name>
<protein>
    <recommendedName>
        <fullName evidence="3">Sulfotransferase domain-containing protein</fullName>
    </recommendedName>
</protein>
<dbReference type="InterPro" id="IPR007669">
    <property type="entry name" value="Chst-1-like"/>
</dbReference>
<organism evidence="1 2">
    <name type="scientific">Steinernema hermaphroditum</name>
    <dbReference type="NCBI Taxonomy" id="289476"/>
    <lineage>
        <taxon>Eukaryota</taxon>
        <taxon>Metazoa</taxon>
        <taxon>Ecdysozoa</taxon>
        <taxon>Nematoda</taxon>
        <taxon>Chromadorea</taxon>
        <taxon>Rhabditida</taxon>
        <taxon>Tylenchina</taxon>
        <taxon>Panagrolaimomorpha</taxon>
        <taxon>Strongyloidoidea</taxon>
        <taxon>Steinernematidae</taxon>
        <taxon>Steinernema</taxon>
    </lineage>
</organism>
<evidence type="ECO:0000313" key="1">
    <source>
        <dbReference type="EMBL" id="KAK0401911.1"/>
    </source>
</evidence>